<feature type="transmembrane region" description="Helical" evidence="5">
    <location>
        <begin position="98"/>
        <end position="120"/>
    </location>
</feature>
<feature type="transmembrane region" description="Helical" evidence="5">
    <location>
        <begin position="184"/>
        <end position="208"/>
    </location>
</feature>
<dbReference type="PANTHER" id="PTHR30071:SF15">
    <property type="entry name" value="PROTEIN HEMX"/>
    <property type="match status" value="1"/>
</dbReference>
<evidence type="ECO:0000256" key="4">
    <source>
        <dbReference type="ARBA" id="ARBA00023136"/>
    </source>
</evidence>
<evidence type="ECO:0000259" key="6">
    <source>
        <dbReference type="Pfam" id="PF01578"/>
    </source>
</evidence>
<dbReference type="RefSeq" id="WP_191689552.1">
    <property type="nucleotide sequence ID" value="NZ_JACSQY010000005.1"/>
</dbReference>
<dbReference type="PANTHER" id="PTHR30071">
    <property type="entry name" value="HEME EXPORTER PROTEIN C"/>
    <property type="match status" value="1"/>
</dbReference>
<dbReference type="Pfam" id="PF01578">
    <property type="entry name" value="Cytochrom_C_asm"/>
    <property type="match status" value="1"/>
</dbReference>
<sequence>MVEMTMARLQEAMLILYAVSLIFYFVDYLNKDPRAQRSAFWLTVIVFFMQTGFLLHALIVTRQLPVLSLYEGVYFFAWVLITLSLGIQLKYSLSYAGFFLNVIAFCFMTIHIFAPAHVASSGVGDSLISELLFIHITFAILSYAAFAMAFVFAILYLLVYNLLKKKKFTSQFSRLPSLQHAMTGMKAAIYTGIPVLLVSLILGIQWAYTALSDWTIFDIKIIGSFFLLLVYGVLLFLNRSGKVKAADFAWATIFAFVLLIINFFLGSKLSQFHFWL</sequence>
<evidence type="ECO:0000256" key="3">
    <source>
        <dbReference type="ARBA" id="ARBA00022989"/>
    </source>
</evidence>
<comment type="caution">
    <text evidence="7">The sequence shown here is derived from an EMBL/GenBank/DDBJ whole genome shotgun (WGS) entry which is preliminary data.</text>
</comment>
<feature type="transmembrane region" description="Helical" evidence="5">
    <location>
        <begin position="12"/>
        <end position="29"/>
    </location>
</feature>
<feature type="domain" description="Cytochrome c assembly protein" evidence="6">
    <location>
        <begin position="68"/>
        <end position="265"/>
    </location>
</feature>
<evidence type="ECO:0000313" key="7">
    <source>
        <dbReference type="EMBL" id="MBD7908410.1"/>
    </source>
</evidence>
<dbReference type="EMBL" id="JACSQY010000005">
    <property type="protein sequence ID" value="MBD7908410.1"/>
    <property type="molecule type" value="Genomic_DNA"/>
</dbReference>
<keyword evidence="2 5" id="KW-0812">Transmembrane</keyword>
<reference evidence="7 8" key="1">
    <citation type="submission" date="2020-08" db="EMBL/GenBank/DDBJ databases">
        <title>A Genomic Blueprint of the Chicken Gut Microbiome.</title>
        <authorList>
            <person name="Gilroy R."/>
            <person name="Ravi A."/>
            <person name="Getino M."/>
            <person name="Pursley I."/>
            <person name="Horton D.L."/>
            <person name="Alikhan N.-F."/>
            <person name="Baker D."/>
            <person name="Gharbi K."/>
            <person name="Hall N."/>
            <person name="Watson M."/>
            <person name="Adriaenssens E.M."/>
            <person name="Foster-Nyarko E."/>
            <person name="Jarju S."/>
            <person name="Secka A."/>
            <person name="Antonio M."/>
            <person name="Oren A."/>
            <person name="Chaudhuri R."/>
            <person name="La Ragione R.M."/>
            <person name="Hildebrand F."/>
            <person name="Pallen M.J."/>
        </authorList>
    </citation>
    <scope>NUCLEOTIDE SEQUENCE [LARGE SCALE GENOMIC DNA]</scope>
    <source>
        <strain evidence="7 8">Sa3CUA8</strain>
    </source>
</reference>
<accession>A0ABR8PJU2</accession>
<evidence type="ECO:0000256" key="5">
    <source>
        <dbReference type="SAM" id="Phobius"/>
    </source>
</evidence>
<comment type="subcellular location">
    <subcellularLocation>
        <location evidence="1">Membrane</location>
        <topology evidence="1">Multi-pass membrane protein</topology>
    </subcellularLocation>
</comment>
<feature type="transmembrane region" description="Helical" evidence="5">
    <location>
        <begin position="72"/>
        <end position="91"/>
    </location>
</feature>
<dbReference type="InterPro" id="IPR002541">
    <property type="entry name" value="Cyt_c_assembly"/>
</dbReference>
<dbReference type="InterPro" id="IPR045062">
    <property type="entry name" value="Cyt_c_biogenesis_CcsA/CcmC"/>
</dbReference>
<feature type="transmembrane region" description="Helical" evidence="5">
    <location>
        <begin position="41"/>
        <end position="60"/>
    </location>
</feature>
<feature type="transmembrane region" description="Helical" evidence="5">
    <location>
        <begin position="132"/>
        <end position="163"/>
    </location>
</feature>
<feature type="transmembrane region" description="Helical" evidence="5">
    <location>
        <begin position="214"/>
        <end position="236"/>
    </location>
</feature>
<evidence type="ECO:0000256" key="2">
    <source>
        <dbReference type="ARBA" id="ARBA00022692"/>
    </source>
</evidence>
<proteinExistence type="predicted"/>
<name>A0ABR8PJU2_9BACL</name>
<dbReference type="Proteomes" id="UP000659496">
    <property type="component" value="Unassembled WGS sequence"/>
</dbReference>
<keyword evidence="8" id="KW-1185">Reference proteome</keyword>
<keyword evidence="3 5" id="KW-1133">Transmembrane helix</keyword>
<organism evidence="7 8">
    <name type="scientific">Sporosarcina gallistercoris</name>
    <dbReference type="NCBI Taxonomy" id="2762245"/>
    <lineage>
        <taxon>Bacteria</taxon>
        <taxon>Bacillati</taxon>
        <taxon>Bacillota</taxon>
        <taxon>Bacilli</taxon>
        <taxon>Bacillales</taxon>
        <taxon>Caryophanaceae</taxon>
        <taxon>Sporosarcina</taxon>
    </lineage>
</organism>
<gene>
    <name evidence="7" type="primary">ccsA</name>
    <name evidence="7" type="ORF">H9659_08715</name>
</gene>
<evidence type="ECO:0000256" key="1">
    <source>
        <dbReference type="ARBA" id="ARBA00004141"/>
    </source>
</evidence>
<feature type="transmembrane region" description="Helical" evidence="5">
    <location>
        <begin position="248"/>
        <end position="266"/>
    </location>
</feature>
<keyword evidence="4 5" id="KW-0472">Membrane</keyword>
<protein>
    <submittedName>
        <fullName evidence="7">Cytochrome c biogenesis protein CcsA</fullName>
    </submittedName>
</protein>
<evidence type="ECO:0000313" key="8">
    <source>
        <dbReference type="Proteomes" id="UP000659496"/>
    </source>
</evidence>